<evidence type="ECO:0000313" key="2">
    <source>
        <dbReference type="EMBL" id="MEZ0164388.1"/>
    </source>
</evidence>
<dbReference type="InterPro" id="IPR017850">
    <property type="entry name" value="Alkaline_phosphatase_core_sf"/>
</dbReference>
<sequence length="513" mass="57332">MKIIYVDVDSLRPDHTGCYGYQRPTTPNLDRLAERSVRFDNYFCSDSPCLPSRTALYSGQFGITNGVVGHAGDSARFRLDHGHRPEAGRPSLPQALVARGYRTASLSSFAERHRAYHFNAGFLETLQTTPDIGDEPADAVTDTAIEWIARHRDTEDWYLHVTYWDPHTDYLHPAEWTEKAAASGPAPAWPDEATIAEHAQVYGPRSALDLHYAGAPRSSRVPHNMPDQVANRADFEHLINGYDGAVMYWDHHFGRLLAALEEMGISEEVAIVVSADHGESFGEQGSYAEHGLASEAVNHIPMVVFWPGVTEDAAVRHHADLLYNIDFAPTVLDLLGVEEVPAKWQGESFAPLLRGQEQEGRDYLVLGQGAHTFQRSVRTATHMYTRTYHPGSFMAEWESVWDLRDDPHCTQNLAEKDPDLLAQMRSRLLEWWHRYAGTPGALPDPMQISLQQGPTLYSNPVEFEAYLRRTGRTEAADDLAERLRVDNGAVPVSWHAQAPLNALRVPDQAPAKG</sequence>
<name>A0ABV4H116_9ACTN</name>
<dbReference type="Gene3D" id="3.40.720.10">
    <property type="entry name" value="Alkaline Phosphatase, subunit A"/>
    <property type="match status" value="1"/>
</dbReference>
<dbReference type="InterPro" id="IPR000917">
    <property type="entry name" value="Sulfatase_N"/>
</dbReference>
<protein>
    <submittedName>
        <fullName evidence="2">Sulfatase</fullName>
    </submittedName>
</protein>
<comment type="caution">
    <text evidence="2">The sequence shown here is derived from an EMBL/GenBank/DDBJ whole genome shotgun (WGS) entry which is preliminary data.</text>
</comment>
<evidence type="ECO:0000313" key="3">
    <source>
        <dbReference type="Proteomes" id="UP001565927"/>
    </source>
</evidence>
<dbReference type="InterPro" id="IPR052701">
    <property type="entry name" value="GAG_Ulvan_Degrading_Sulfatases"/>
</dbReference>
<dbReference type="Pfam" id="PF00884">
    <property type="entry name" value="Sulfatase"/>
    <property type="match status" value="1"/>
</dbReference>
<dbReference type="PANTHER" id="PTHR43751">
    <property type="entry name" value="SULFATASE"/>
    <property type="match status" value="1"/>
</dbReference>
<dbReference type="EMBL" id="JBGFTU010000006">
    <property type="protein sequence ID" value="MEZ0164388.1"/>
    <property type="molecule type" value="Genomic_DNA"/>
</dbReference>
<dbReference type="CDD" id="cd16148">
    <property type="entry name" value="sulfatase_like"/>
    <property type="match status" value="1"/>
</dbReference>
<keyword evidence="3" id="KW-1185">Reference proteome</keyword>
<dbReference type="RefSeq" id="WP_370440636.1">
    <property type="nucleotide sequence ID" value="NZ_JBGFTU010000006.1"/>
</dbReference>
<evidence type="ECO:0000259" key="1">
    <source>
        <dbReference type="Pfam" id="PF00884"/>
    </source>
</evidence>
<feature type="domain" description="Sulfatase N-terminal" evidence="1">
    <location>
        <begin position="3"/>
        <end position="337"/>
    </location>
</feature>
<reference evidence="2 3" key="1">
    <citation type="submission" date="2024-07" db="EMBL/GenBank/DDBJ databases">
        <authorList>
            <person name="Thanompreechachai J."/>
            <person name="Duangmal K."/>
        </authorList>
    </citation>
    <scope>NUCLEOTIDE SEQUENCE [LARGE SCALE GENOMIC DNA]</scope>
    <source>
        <strain evidence="2 3">LSe6-4</strain>
    </source>
</reference>
<dbReference type="Proteomes" id="UP001565927">
    <property type="component" value="Unassembled WGS sequence"/>
</dbReference>
<accession>A0ABV4H116</accession>
<gene>
    <name evidence="2" type="ORF">AB2L27_06370</name>
</gene>
<dbReference type="PANTHER" id="PTHR43751:SF3">
    <property type="entry name" value="SULFATASE N-TERMINAL DOMAIN-CONTAINING PROTEIN"/>
    <property type="match status" value="1"/>
</dbReference>
<dbReference type="SUPFAM" id="SSF53649">
    <property type="entry name" value="Alkaline phosphatase-like"/>
    <property type="match status" value="1"/>
</dbReference>
<organism evidence="2 3">
    <name type="scientific">Kineococcus halophytocola</name>
    <dbReference type="NCBI Taxonomy" id="3234027"/>
    <lineage>
        <taxon>Bacteria</taxon>
        <taxon>Bacillati</taxon>
        <taxon>Actinomycetota</taxon>
        <taxon>Actinomycetes</taxon>
        <taxon>Kineosporiales</taxon>
        <taxon>Kineosporiaceae</taxon>
        <taxon>Kineococcus</taxon>
    </lineage>
</organism>
<proteinExistence type="predicted"/>